<accession>A0A021VMT9</accession>
<organism evidence="3 4">
    <name type="scientific">Actinotalea ferrariae CF5-4</name>
    <dbReference type="NCBI Taxonomy" id="948458"/>
    <lineage>
        <taxon>Bacteria</taxon>
        <taxon>Bacillati</taxon>
        <taxon>Actinomycetota</taxon>
        <taxon>Actinomycetes</taxon>
        <taxon>Micrococcales</taxon>
        <taxon>Cellulomonadaceae</taxon>
        <taxon>Actinotalea</taxon>
    </lineage>
</organism>
<evidence type="ECO:0000256" key="1">
    <source>
        <dbReference type="SAM" id="MobiDB-lite"/>
    </source>
</evidence>
<feature type="region of interest" description="Disordered" evidence="1">
    <location>
        <begin position="1"/>
        <end position="28"/>
    </location>
</feature>
<name>A0A021VMT9_9CELL</name>
<dbReference type="InterPro" id="IPR000387">
    <property type="entry name" value="Tyr_Pase_dom"/>
</dbReference>
<reference evidence="3 4" key="1">
    <citation type="submission" date="2014-01" db="EMBL/GenBank/DDBJ databases">
        <title>Actinotalea ferrariae CF5-4.</title>
        <authorList>
            <person name="Chen F."/>
            <person name="Li Y."/>
            <person name="Wang G."/>
        </authorList>
    </citation>
    <scope>NUCLEOTIDE SEQUENCE [LARGE SCALE GENOMIC DNA]</scope>
    <source>
        <strain evidence="3 4">CF5-4</strain>
    </source>
</reference>
<dbReference type="RefSeq" id="WP_034227887.1">
    <property type="nucleotide sequence ID" value="NZ_AXCW01000232.1"/>
</dbReference>
<dbReference type="OrthoDB" id="4866748at2"/>
<dbReference type="SUPFAM" id="SSF52799">
    <property type="entry name" value="(Phosphotyrosine protein) phosphatases II"/>
    <property type="match status" value="1"/>
</dbReference>
<dbReference type="AlphaFoldDB" id="A0A021VMT9"/>
<sequence length="188" mass="19071">MTTQTADASTAADTGSPTASGDAGPTTAETGLTTVAVELPGVPPADPPTELLPGRLWQGGCPVDFDWVREQGISVVLDIADADAHPPAGATDGIAYVKAPLVDGEDVPDPLLVQHLAGLVAGMVAQGRTALVHCSFGRNRSGLVASLVVREVLGVTGAEALAHVQARRAGTVNNEVFAAWLRALPAPS</sequence>
<comment type="caution">
    <text evidence="3">The sequence shown here is derived from an EMBL/GenBank/DDBJ whole genome shotgun (WGS) entry which is preliminary data.</text>
</comment>
<dbReference type="EMBL" id="AXCW01000232">
    <property type="protein sequence ID" value="EYR62481.1"/>
    <property type="molecule type" value="Genomic_DNA"/>
</dbReference>
<dbReference type="Proteomes" id="UP000019753">
    <property type="component" value="Unassembled WGS sequence"/>
</dbReference>
<dbReference type="InterPro" id="IPR016130">
    <property type="entry name" value="Tyr_Pase_AS"/>
</dbReference>
<evidence type="ECO:0000259" key="2">
    <source>
        <dbReference type="PROSITE" id="PS50056"/>
    </source>
</evidence>
<feature type="domain" description="Tyrosine specific protein phosphatases" evidence="2">
    <location>
        <begin position="114"/>
        <end position="175"/>
    </location>
</feature>
<dbReference type="InterPro" id="IPR029021">
    <property type="entry name" value="Prot-tyrosine_phosphatase-like"/>
</dbReference>
<gene>
    <name evidence="3" type="ORF">N866_08225</name>
</gene>
<evidence type="ECO:0000313" key="3">
    <source>
        <dbReference type="EMBL" id="EYR62481.1"/>
    </source>
</evidence>
<dbReference type="CDD" id="cd14498">
    <property type="entry name" value="DSP"/>
    <property type="match status" value="1"/>
</dbReference>
<dbReference type="PROSITE" id="PS50056">
    <property type="entry name" value="TYR_PHOSPHATASE_2"/>
    <property type="match status" value="1"/>
</dbReference>
<dbReference type="PROSITE" id="PS00383">
    <property type="entry name" value="TYR_PHOSPHATASE_1"/>
    <property type="match status" value="1"/>
</dbReference>
<evidence type="ECO:0000313" key="4">
    <source>
        <dbReference type="Proteomes" id="UP000019753"/>
    </source>
</evidence>
<protein>
    <submittedName>
        <fullName evidence="3">Protein phosphatase</fullName>
    </submittedName>
</protein>
<keyword evidence="4" id="KW-1185">Reference proteome</keyword>
<dbReference type="Gene3D" id="3.90.190.10">
    <property type="entry name" value="Protein tyrosine phosphatase superfamily"/>
    <property type="match status" value="1"/>
</dbReference>
<feature type="compositionally biased region" description="Low complexity" evidence="1">
    <location>
        <begin position="1"/>
        <end position="21"/>
    </location>
</feature>
<proteinExistence type="predicted"/>